<dbReference type="GO" id="GO:0015109">
    <property type="term" value="F:chromate transmembrane transporter activity"/>
    <property type="evidence" value="ECO:0007669"/>
    <property type="project" value="InterPro"/>
</dbReference>
<dbReference type="Proteomes" id="UP000282106">
    <property type="component" value="Unassembled WGS sequence"/>
</dbReference>
<keyword evidence="3" id="KW-1003">Cell membrane</keyword>
<dbReference type="Pfam" id="PF02417">
    <property type="entry name" value="Chromate_transp"/>
    <property type="match status" value="2"/>
</dbReference>
<feature type="transmembrane region" description="Helical" evidence="7">
    <location>
        <begin position="116"/>
        <end position="139"/>
    </location>
</feature>
<comment type="subcellular location">
    <subcellularLocation>
        <location evidence="1">Cell membrane</location>
        <topology evidence="1">Multi-pass membrane protein</topology>
    </subcellularLocation>
</comment>
<dbReference type="NCBIfam" id="TIGR00937">
    <property type="entry name" value="2A51"/>
    <property type="match status" value="1"/>
</dbReference>
<dbReference type="InterPro" id="IPR014047">
    <property type="entry name" value="Chr_Tranpt_l_chain"/>
</dbReference>
<feature type="transmembrane region" description="Helical" evidence="7">
    <location>
        <begin position="20"/>
        <end position="38"/>
    </location>
</feature>
<evidence type="ECO:0000256" key="4">
    <source>
        <dbReference type="ARBA" id="ARBA00022692"/>
    </source>
</evidence>
<gene>
    <name evidence="8" type="primary">chrA</name>
    <name evidence="8" type="ORF">ED208_14110</name>
</gene>
<comment type="caution">
    <text evidence="8">The sequence shown here is derived from an EMBL/GenBank/DDBJ whole genome shotgun (WGS) entry which is preliminary data.</text>
</comment>
<feature type="transmembrane region" description="Helical" evidence="7">
    <location>
        <begin position="256"/>
        <end position="277"/>
    </location>
</feature>
<feature type="transmembrane region" description="Helical" evidence="7">
    <location>
        <begin position="369"/>
        <end position="391"/>
    </location>
</feature>
<organism evidence="8 9">
    <name type="scientific">Stagnimonas aquatica</name>
    <dbReference type="NCBI Taxonomy" id="2689987"/>
    <lineage>
        <taxon>Bacteria</taxon>
        <taxon>Pseudomonadati</taxon>
        <taxon>Pseudomonadota</taxon>
        <taxon>Gammaproteobacteria</taxon>
        <taxon>Nevskiales</taxon>
        <taxon>Nevskiaceae</taxon>
        <taxon>Stagnimonas</taxon>
    </lineage>
</organism>
<feature type="transmembrane region" description="Helical" evidence="7">
    <location>
        <begin position="297"/>
        <end position="318"/>
    </location>
</feature>
<accession>A0A3N0V5K4</accession>
<proteinExistence type="inferred from homology"/>
<protein>
    <submittedName>
        <fullName evidence="8">Chromate efflux transporter</fullName>
    </submittedName>
</protein>
<evidence type="ECO:0000256" key="2">
    <source>
        <dbReference type="ARBA" id="ARBA00005262"/>
    </source>
</evidence>
<feature type="transmembrane region" description="Helical" evidence="7">
    <location>
        <begin position="88"/>
        <end position="110"/>
    </location>
</feature>
<sequence length="433" mass="45982">MTPEQAGAPEAPRFRRALVYWLQLGCISFGGPAGQVALMHQELVERRRWISEGRFLHALNYCMLLPGPEAQQLATYLGWLLHGVRGGIAAGLLFVLPSLLLLIALSWAYLALGSTASAALLAGVKPAVIAVIAHAAWRVGSRSLRRPPARWLALLAFAVLSLLPVQAWTFPLLLALAALCGWLWRDAFAAPAATPALAEERRPALIDDHSPTPAHAEIRPHRLLAIALLGLGLGLAVWGLLRLLDGAEGRLTDMAAFFTQAALLTFGGAYAVLPYVFHNAVQTYGWISAPQMLDGLALGESTPGPLIMVVAFIGYLGAAGVEQHWAAGIAGALVASFFTFLPSFLFILLGAPWVERSRSFSALTAPLSAIGAVVLAAIAHLAVVLAVQQFWPASGFDARSALLASLGLLALVRGWLGVVPLLALSAVLGWIWL</sequence>
<keyword evidence="5 7" id="KW-1133">Transmembrane helix</keyword>
<dbReference type="RefSeq" id="WP_123212565.1">
    <property type="nucleotide sequence ID" value="NZ_RJVO01000007.1"/>
</dbReference>
<dbReference type="InterPro" id="IPR003370">
    <property type="entry name" value="Chromate_transpt"/>
</dbReference>
<keyword evidence="9" id="KW-1185">Reference proteome</keyword>
<name>A0A3N0V5K4_9GAMM</name>
<dbReference type="EMBL" id="RJVO01000007">
    <property type="protein sequence ID" value="ROH87841.1"/>
    <property type="molecule type" value="Genomic_DNA"/>
</dbReference>
<evidence type="ECO:0000256" key="6">
    <source>
        <dbReference type="ARBA" id="ARBA00023136"/>
    </source>
</evidence>
<keyword evidence="6 7" id="KW-0472">Membrane</keyword>
<evidence type="ECO:0000313" key="9">
    <source>
        <dbReference type="Proteomes" id="UP000282106"/>
    </source>
</evidence>
<dbReference type="PIRSF" id="PIRSF004810">
    <property type="entry name" value="ChrA"/>
    <property type="match status" value="1"/>
</dbReference>
<reference evidence="8 9" key="1">
    <citation type="submission" date="2018-10" db="EMBL/GenBank/DDBJ databases">
        <authorList>
            <person name="Chen W.-M."/>
        </authorList>
    </citation>
    <scope>NUCLEOTIDE SEQUENCE [LARGE SCALE GENOMIC DNA]</scope>
    <source>
        <strain evidence="8 9">THS-13</strain>
    </source>
</reference>
<evidence type="ECO:0000256" key="1">
    <source>
        <dbReference type="ARBA" id="ARBA00004651"/>
    </source>
</evidence>
<feature type="transmembrane region" description="Helical" evidence="7">
    <location>
        <begin position="223"/>
        <end position="244"/>
    </location>
</feature>
<dbReference type="PANTHER" id="PTHR33567:SF3">
    <property type="entry name" value="CHROMATE ION TRANSPORTER (EUROFUNG)"/>
    <property type="match status" value="1"/>
</dbReference>
<evidence type="ECO:0000256" key="7">
    <source>
        <dbReference type="SAM" id="Phobius"/>
    </source>
</evidence>
<feature type="transmembrane region" description="Helical" evidence="7">
    <location>
        <begin position="403"/>
        <end position="432"/>
    </location>
</feature>
<evidence type="ECO:0000256" key="3">
    <source>
        <dbReference type="ARBA" id="ARBA00022475"/>
    </source>
</evidence>
<evidence type="ECO:0000313" key="8">
    <source>
        <dbReference type="EMBL" id="ROH87841.1"/>
    </source>
</evidence>
<evidence type="ECO:0000256" key="5">
    <source>
        <dbReference type="ARBA" id="ARBA00022989"/>
    </source>
</evidence>
<dbReference type="InParanoid" id="A0A3N0V5K4"/>
<feature type="transmembrane region" description="Helical" evidence="7">
    <location>
        <begin position="325"/>
        <end position="349"/>
    </location>
</feature>
<dbReference type="GO" id="GO:0005886">
    <property type="term" value="C:plasma membrane"/>
    <property type="evidence" value="ECO:0007669"/>
    <property type="project" value="UniProtKB-SubCell"/>
</dbReference>
<comment type="similarity">
    <text evidence="2">Belongs to the chromate ion transporter (CHR) (TC 2.A.51) family.</text>
</comment>
<dbReference type="AlphaFoldDB" id="A0A3N0V5K4"/>
<keyword evidence="4 7" id="KW-0812">Transmembrane</keyword>
<dbReference type="PANTHER" id="PTHR33567">
    <property type="entry name" value="CHROMATE ION TRANSPORTER (EUROFUNG)"/>
    <property type="match status" value="1"/>
</dbReference>
<feature type="transmembrane region" description="Helical" evidence="7">
    <location>
        <begin position="151"/>
        <end position="184"/>
    </location>
</feature>